<dbReference type="PROSITE" id="PS50056">
    <property type="entry name" value="TYR_PHOSPHATASE_2"/>
    <property type="match status" value="1"/>
</dbReference>
<dbReference type="SMART" id="SM00404">
    <property type="entry name" value="PTPc_motif"/>
    <property type="match status" value="1"/>
</dbReference>
<dbReference type="InterPro" id="IPR052782">
    <property type="entry name" value="Oocyte-zygote_transition_reg"/>
</dbReference>
<reference evidence="4" key="1">
    <citation type="submission" date="2023-06" db="EMBL/GenBank/DDBJ databases">
        <authorList>
            <person name="Delattre M."/>
        </authorList>
    </citation>
    <scope>NUCLEOTIDE SEQUENCE</scope>
    <source>
        <strain evidence="4">AF72</strain>
    </source>
</reference>
<dbReference type="InterPro" id="IPR000387">
    <property type="entry name" value="Tyr_Pase_dom"/>
</dbReference>
<accession>A0AA36D1G9</accession>
<dbReference type="AlphaFoldDB" id="A0AA36D1G9"/>
<evidence type="ECO:0000259" key="3">
    <source>
        <dbReference type="PROSITE" id="PS50056"/>
    </source>
</evidence>
<keyword evidence="5" id="KW-1185">Reference proteome</keyword>
<dbReference type="CDD" id="cd00047">
    <property type="entry name" value="PTPc"/>
    <property type="match status" value="1"/>
</dbReference>
<dbReference type="PANTHER" id="PTHR46163">
    <property type="entry name" value="TYROSINE-PROTEIN PHOSPHATASE-RELATED"/>
    <property type="match status" value="1"/>
</dbReference>
<dbReference type="EMBL" id="CATQJA010002655">
    <property type="protein sequence ID" value="CAJ0578976.1"/>
    <property type="molecule type" value="Genomic_DNA"/>
</dbReference>
<protein>
    <submittedName>
        <fullName evidence="4">Uncharacterized protein</fullName>
    </submittedName>
</protein>
<dbReference type="SUPFAM" id="SSF52799">
    <property type="entry name" value="(Phosphotyrosine protein) phosphatases II"/>
    <property type="match status" value="1"/>
</dbReference>
<dbReference type="InterPro" id="IPR029021">
    <property type="entry name" value="Prot-tyrosine_phosphatase-like"/>
</dbReference>
<dbReference type="Gene3D" id="3.90.190.10">
    <property type="entry name" value="Protein tyrosine phosphatase superfamily"/>
    <property type="match status" value="1"/>
</dbReference>
<evidence type="ECO:0000313" key="5">
    <source>
        <dbReference type="Proteomes" id="UP001177023"/>
    </source>
</evidence>
<dbReference type="InterPro" id="IPR016130">
    <property type="entry name" value="Tyr_Pase_AS"/>
</dbReference>
<gene>
    <name evidence="4" type="ORF">MSPICULIGERA_LOCUS17213</name>
</gene>
<dbReference type="PRINTS" id="PR00700">
    <property type="entry name" value="PRTYPHPHTASE"/>
</dbReference>
<feature type="domain" description="Tyrosine-protein phosphatase" evidence="2">
    <location>
        <begin position="131"/>
        <end position="392"/>
    </location>
</feature>
<dbReference type="SMART" id="SM00194">
    <property type="entry name" value="PTPc"/>
    <property type="match status" value="1"/>
</dbReference>
<dbReference type="GO" id="GO:0004725">
    <property type="term" value="F:protein tyrosine phosphatase activity"/>
    <property type="evidence" value="ECO:0007669"/>
    <property type="project" value="InterPro"/>
</dbReference>
<feature type="compositionally biased region" description="Pro residues" evidence="1">
    <location>
        <begin position="44"/>
        <end position="54"/>
    </location>
</feature>
<dbReference type="PROSITE" id="PS50055">
    <property type="entry name" value="TYR_PHOSPHATASE_PTP"/>
    <property type="match status" value="1"/>
</dbReference>
<feature type="domain" description="Tyrosine specific protein phosphatases" evidence="3">
    <location>
        <begin position="325"/>
        <end position="383"/>
    </location>
</feature>
<evidence type="ECO:0000313" key="4">
    <source>
        <dbReference type="EMBL" id="CAJ0578976.1"/>
    </source>
</evidence>
<evidence type="ECO:0000256" key="1">
    <source>
        <dbReference type="SAM" id="MobiDB-lite"/>
    </source>
</evidence>
<comment type="caution">
    <text evidence="4">The sequence shown here is derived from an EMBL/GenBank/DDBJ whole genome shotgun (WGS) entry which is preliminary data.</text>
</comment>
<dbReference type="PANTHER" id="PTHR46163:SF5">
    <property type="entry name" value="TYROSINE-PROTEIN PHOSPHATASE"/>
    <property type="match status" value="1"/>
</dbReference>
<dbReference type="PROSITE" id="PS00383">
    <property type="entry name" value="TYR_PHOSPHATASE_1"/>
    <property type="match status" value="1"/>
</dbReference>
<feature type="compositionally biased region" description="Basic and acidic residues" evidence="1">
    <location>
        <begin position="86"/>
        <end position="98"/>
    </location>
</feature>
<organism evidence="4 5">
    <name type="scientific">Mesorhabditis spiculigera</name>
    <dbReference type="NCBI Taxonomy" id="96644"/>
    <lineage>
        <taxon>Eukaryota</taxon>
        <taxon>Metazoa</taxon>
        <taxon>Ecdysozoa</taxon>
        <taxon>Nematoda</taxon>
        <taxon>Chromadorea</taxon>
        <taxon>Rhabditida</taxon>
        <taxon>Rhabditina</taxon>
        <taxon>Rhabditomorpha</taxon>
        <taxon>Rhabditoidea</taxon>
        <taxon>Rhabditidae</taxon>
        <taxon>Mesorhabditinae</taxon>
        <taxon>Mesorhabditis</taxon>
    </lineage>
</organism>
<name>A0AA36D1G9_9BILA</name>
<proteinExistence type="predicted"/>
<evidence type="ECO:0000259" key="2">
    <source>
        <dbReference type="PROSITE" id="PS50055"/>
    </source>
</evidence>
<dbReference type="InterPro" id="IPR000242">
    <property type="entry name" value="PTP_cat"/>
</dbReference>
<sequence length="429" mass="48917">MSTDHGSSSSSSFSPIRIVRSLFNQLTAPPRPAPQTAYVNGNNRPPPNPEPRPVPQTAYIQGASTSATQSIVHQPQRSPSGSTSPPKKDEEEEKENRAIESQLQKVDESHESVHVLSNFVLKLAEKGVDGVRAEYTSIDGSLSPSTSCEAFHNNMEKNRYSDVFCTESTRVKLWFPNTKHHSDYIHANRISDPILPPNHYICTQGPTKETAQDFWRMVFQERTERIIMLCNPLEEGRMKCALYWPDQETSILEYPTLIVKNLGETEDEFITTNLSLERNPKYEWQMQDLPLLHVKLIRWNSWPDRGVPSRQSQLLQPLILLDRVRGYRTVIHCSAGIGRTGCLMALAIAYEQLRHGKMVDFDQIVRELRRQRAQSIQTEVQYLYICRVIVEYAFKHAGLSKKARIAGQSFLADYDQKTRRPYFAAAAAE</sequence>
<feature type="region of interest" description="Disordered" evidence="1">
    <location>
        <begin position="26"/>
        <end position="108"/>
    </location>
</feature>
<dbReference type="Proteomes" id="UP001177023">
    <property type="component" value="Unassembled WGS sequence"/>
</dbReference>
<dbReference type="InterPro" id="IPR003595">
    <property type="entry name" value="Tyr_Pase_cat"/>
</dbReference>
<dbReference type="Pfam" id="PF00102">
    <property type="entry name" value="Y_phosphatase"/>
    <property type="match status" value="1"/>
</dbReference>
<feature type="non-terminal residue" evidence="4">
    <location>
        <position position="1"/>
    </location>
</feature>
<feature type="compositionally biased region" description="Polar residues" evidence="1">
    <location>
        <begin position="58"/>
        <end position="85"/>
    </location>
</feature>